<feature type="binding site" evidence="3">
    <location>
        <position position="194"/>
    </location>
    <ligand>
        <name>Zn(2+)</name>
        <dbReference type="ChEBI" id="CHEBI:29105"/>
        <label>1</label>
    </ligand>
</feature>
<protein>
    <submittedName>
        <fullName evidence="4">Zn-dependent hydrolase</fullName>
    </submittedName>
</protein>
<dbReference type="Gene3D" id="3.30.70.360">
    <property type="match status" value="1"/>
</dbReference>
<accession>A0A502GBT7</accession>
<dbReference type="InterPro" id="IPR010158">
    <property type="entry name" value="Amidase_Cbmase"/>
</dbReference>
<dbReference type="PANTHER" id="PTHR32494:SF5">
    <property type="entry name" value="ALLANTOATE AMIDOHYDROLASE"/>
    <property type="match status" value="1"/>
</dbReference>
<evidence type="ECO:0000313" key="4">
    <source>
        <dbReference type="EMBL" id="TPG59191.1"/>
    </source>
</evidence>
<name>A0A502GBT7_9PROT</name>
<dbReference type="GO" id="GO:0016813">
    <property type="term" value="F:hydrolase activity, acting on carbon-nitrogen (but not peptide) bonds, in linear amidines"/>
    <property type="evidence" value="ECO:0007669"/>
    <property type="project" value="InterPro"/>
</dbReference>
<feature type="binding site" evidence="3">
    <location>
        <position position="392"/>
    </location>
    <ligand>
        <name>Zn(2+)</name>
        <dbReference type="ChEBI" id="CHEBI:29105"/>
        <label>2</label>
    </ligand>
</feature>
<comment type="similarity">
    <text evidence="1">Belongs to the peptidase M20 family.</text>
</comment>
<sequence length="419" mass="44787">MAPPAGRALAERVFERLREATGDGVGITRESYGAGESLALDIVEAEARAGGLGTHRDAGANLVVTLPGSDPSLPVIACGSHLDSVPQGGNFDGAAGVVAGLMALSRFRAEGFAPRRGIALYALRGEESAWFGRAYMGSAALFGRLSAEDLATPHVVTGRPLADCMREAGVDVGRVARGERLLDPASLAAWLEIHIEQGPVLVARNLPVAIVTGIRGNIRHRAIECLGEAGHSGTIPRWLRHDAVFATAELITRLDRHWRTLLERGRDLVVTSGIIGTDPAEHALARIPGRLRFSMEARSQSIETLEAFYDLFLSECAGIGEERGVEFRLDRRLDSAPAQMDEGWIERLRAGLRAMGLPDEPIPSGAGHDAAVFAQAGIPSAMIFVRNQHGSHNPAEAMEMEDFLIGAELLERSLREAAA</sequence>
<dbReference type="Proteomes" id="UP000317078">
    <property type="component" value="Unassembled WGS sequence"/>
</dbReference>
<keyword evidence="5" id="KW-1185">Reference proteome</keyword>
<dbReference type="SUPFAM" id="SSF53187">
    <property type="entry name" value="Zn-dependent exopeptidases"/>
    <property type="match status" value="1"/>
</dbReference>
<keyword evidence="2 4" id="KW-0378">Hydrolase</keyword>
<dbReference type="GO" id="GO:0046872">
    <property type="term" value="F:metal ion binding"/>
    <property type="evidence" value="ECO:0007669"/>
    <property type="project" value="UniProtKB-KW"/>
</dbReference>
<dbReference type="Gene3D" id="3.40.630.10">
    <property type="entry name" value="Zn peptidases"/>
    <property type="match status" value="1"/>
</dbReference>
<dbReference type="PIRSF" id="PIRSF001235">
    <property type="entry name" value="Amidase_carbamoylase"/>
    <property type="match status" value="1"/>
</dbReference>
<evidence type="ECO:0000313" key="5">
    <source>
        <dbReference type="Proteomes" id="UP000317078"/>
    </source>
</evidence>
<dbReference type="PANTHER" id="PTHR32494">
    <property type="entry name" value="ALLANTOATE DEIMINASE-RELATED"/>
    <property type="match status" value="1"/>
</dbReference>
<reference evidence="4 5" key="1">
    <citation type="journal article" date="2019" name="Environ. Microbiol.">
        <title>Species interactions and distinct microbial communities in high Arctic permafrost affected cryosols are associated with the CH4 and CO2 gas fluxes.</title>
        <authorList>
            <person name="Altshuler I."/>
            <person name="Hamel J."/>
            <person name="Turney S."/>
            <person name="Magnuson E."/>
            <person name="Levesque R."/>
            <person name="Greer C."/>
            <person name="Whyte L.G."/>
        </authorList>
    </citation>
    <scope>NUCLEOTIDE SEQUENCE [LARGE SCALE GENOMIC DNA]</scope>
    <source>
        <strain evidence="4 5">S9.3B</strain>
    </source>
</reference>
<evidence type="ECO:0000256" key="3">
    <source>
        <dbReference type="PIRSR" id="PIRSR001235-1"/>
    </source>
</evidence>
<comment type="cofactor">
    <cofactor evidence="3">
        <name>Zn(2+)</name>
        <dbReference type="ChEBI" id="CHEBI:29105"/>
    </cofactor>
    <text evidence="3">Binds 2 Zn(2+) ions per subunit.</text>
</comment>
<dbReference type="SUPFAM" id="SSF55031">
    <property type="entry name" value="Bacterial exopeptidase dimerisation domain"/>
    <property type="match status" value="1"/>
</dbReference>
<feature type="binding site" evidence="3">
    <location>
        <position position="92"/>
    </location>
    <ligand>
        <name>Zn(2+)</name>
        <dbReference type="ChEBI" id="CHEBI:29105"/>
        <label>2</label>
    </ligand>
</feature>
<evidence type="ECO:0000256" key="2">
    <source>
        <dbReference type="ARBA" id="ARBA00022801"/>
    </source>
</evidence>
<dbReference type="Pfam" id="PF01546">
    <property type="entry name" value="Peptidase_M20"/>
    <property type="match status" value="1"/>
</dbReference>
<organism evidence="4 5">
    <name type="scientific">Muricoccus nepalensis</name>
    <dbReference type="NCBI Taxonomy" id="1854500"/>
    <lineage>
        <taxon>Bacteria</taxon>
        <taxon>Pseudomonadati</taxon>
        <taxon>Pseudomonadota</taxon>
        <taxon>Alphaproteobacteria</taxon>
        <taxon>Acetobacterales</taxon>
        <taxon>Roseomonadaceae</taxon>
        <taxon>Muricoccus</taxon>
    </lineage>
</organism>
<gene>
    <name evidence="4" type="ORF">EAH89_06470</name>
</gene>
<keyword evidence="3" id="KW-0862">Zinc</keyword>
<dbReference type="NCBIfam" id="TIGR01879">
    <property type="entry name" value="hydantase"/>
    <property type="match status" value="1"/>
</dbReference>
<dbReference type="InterPro" id="IPR036264">
    <property type="entry name" value="Bact_exopeptidase_dim_dom"/>
</dbReference>
<proteinExistence type="inferred from homology"/>
<feature type="binding site" evidence="3">
    <location>
        <position position="92"/>
    </location>
    <ligand>
        <name>Zn(2+)</name>
        <dbReference type="ChEBI" id="CHEBI:29105"/>
        <label>1</label>
    </ligand>
</feature>
<comment type="caution">
    <text evidence="4">The sequence shown here is derived from an EMBL/GenBank/DDBJ whole genome shotgun (WGS) entry which is preliminary data.</text>
</comment>
<dbReference type="EMBL" id="RCZP01000004">
    <property type="protein sequence ID" value="TPG59191.1"/>
    <property type="molecule type" value="Genomic_DNA"/>
</dbReference>
<feature type="binding site" evidence="3">
    <location>
        <position position="81"/>
    </location>
    <ligand>
        <name>Zn(2+)</name>
        <dbReference type="ChEBI" id="CHEBI:29105"/>
        <label>1</label>
    </ligand>
</feature>
<evidence type="ECO:0000256" key="1">
    <source>
        <dbReference type="ARBA" id="ARBA00006153"/>
    </source>
</evidence>
<dbReference type="InterPro" id="IPR002933">
    <property type="entry name" value="Peptidase_M20"/>
</dbReference>
<dbReference type="OrthoDB" id="9808195at2"/>
<keyword evidence="3" id="KW-0479">Metal-binding</keyword>
<dbReference type="AlphaFoldDB" id="A0A502GBT7"/>
<feature type="binding site" evidence="3">
    <location>
        <position position="127"/>
    </location>
    <ligand>
        <name>Zn(2+)</name>
        <dbReference type="ChEBI" id="CHEBI:29105"/>
        <label>2</label>
    </ligand>
</feature>